<organism evidence="2 3">
    <name type="scientific">Liparis tanakae</name>
    <name type="common">Tanaka's snailfish</name>
    <dbReference type="NCBI Taxonomy" id="230148"/>
    <lineage>
        <taxon>Eukaryota</taxon>
        <taxon>Metazoa</taxon>
        <taxon>Chordata</taxon>
        <taxon>Craniata</taxon>
        <taxon>Vertebrata</taxon>
        <taxon>Euteleostomi</taxon>
        <taxon>Actinopterygii</taxon>
        <taxon>Neopterygii</taxon>
        <taxon>Teleostei</taxon>
        <taxon>Neoteleostei</taxon>
        <taxon>Acanthomorphata</taxon>
        <taxon>Eupercaria</taxon>
        <taxon>Perciformes</taxon>
        <taxon>Cottioidei</taxon>
        <taxon>Cottales</taxon>
        <taxon>Liparidae</taxon>
        <taxon>Liparis</taxon>
    </lineage>
</organism>
<evidence type="ECO:0000256" key="1">
    <source>
        <dbReference type="SAM" id="MobiDB-lite"/>
    </source>
</evidence>
<gene>
    <name evidence="2" type="ORF">EYF80_028957</name>
</gene>
<dbReference type="Proteomes" id="UP000314294">
    <property type="component" value="Unassembled WGS sequence"/>
</dbReference>
<reference evidence="2 3" key="1">
    <citation type="submission" date="2019-03" db="EMBL/GenBank/DDBJ databases">
        <title>First draft genome of Liparis tanakae, snailfish: a comprehensive survey of snailfish specific genes.</title>
        <authorList>
            <person name="Kim W."/>
            <person name="Song I."/>
            <person name="Jeong J.-H."/>
            <person name="Kim D."/>
            <person name="Kim S."/>
            <person name="Ryu S."/>
            <person name="Song J.Y."/>
            <person name="Lee S.K."/>
        </authorList>
    </citation>
    <scope>NUCLEOTIDE SEQUENCE [LARGE SCALE GENOMIC DNA]</scope>
    <source>
        <tissue evidence="2">Muscle</tissue>
    </source>
</reference>
<dbReference type="AlphaFoldDB" id="A0A4Z2H4K0"/>
<protein>
    <submittedName>
        <fullName evidence="2">Uncharacterized protein</fullName>
    </submittedName>
</protein>
<dbReference type="EMBL" id="SRLO01000327">
    <property type="protein sequence ID" value="TNN60787.1"/>
    <property type="molecule type" value="Genomic_DNA"/>
</dbReference>
<evidence type="ECO:0000313" key="2">
    <source>
        <dbReference type="EMBL" id="TNN60787.1"/>
    </source>
</evidence>
<keyword evidence="3" id="KW-1185">Reference proteome</keyword>
<feature type="region of interest" description="Disordered" evidence="1">
    <location>
        <begin position="127"/>
        <end position="200"/>
    </location>
</feature>
<sequence>MEPATQSTADNSKQQQPFRNPLKIEPLRLHLLKSDEEPIRADGDMYAAHICHMWLPWQRQLPWLLEACFCSVMGFGYYRIASYLCAETHPFEDRLQSNNTPAFELAVLSASLALQFSHQIALSLPGELPLPEAGDPVPKPGEPPREPGDSVPIPGEMVPGDPEKDPGEEIPEPGDGVPVELGMEPAPSGAGRVPERVFSS</sequence>
<proteinExistence type="predicted"/>
<name>A0A4Z2H4K0_9TELE</name>
<evidence type="ECO:0000313" key="3">
    <source>
        <dbReference type="Proteomes" id="UP000314294"/>
    </source>
</evidence>
<accession>A0A4Z2H4K0</accession>
<comment type="caution">
    <text evidence="2">The sequence shown here is derived from an EMBL/GenBank/DDBJ whole genome shotgun (WGS) entry which is preliminary data.</text>
</comment>